<organism evidence="2 3">
    <name type="scientific">Scheffersomyces spartinae</name>
    <dbReference type="NCBI Taxonomy" id="45513"/>
    <lineage>
        <taxon>Eukaryota</taxon>
        <taxon>Fungi</taxon>
        <taxon>Dikarya</taxon>
        <taxon>Ascomycota</taxon>
        <taxon>Saccharomycotina</taxon>
        <taxon>Pichiomycetes</taxon>
        <taxon>Debaryomycetaceae</taxon>
        <taxon>Scheffersomyces</taxon>
    </lineage>
</organism>
<dbReference type="Proteomes" id="UP000790833">
    <property type="component" value="Unassembled WGS sequence"/>
</dbReference>
<dbReference type="RefSeq" id="XP_043048691.1">
    <property type="nucleotide sequence ID" value="XM_043191719.1"/>
</dbReference>
<dbReference type="EMBL" id="JAHMUF010000013">
    <property type="protein sequence ID" value="KAG7193143.1"/>
    <property type="molecule type" value="Genomic_DNA"/>
</dbReference>
<accession>A0A9P7V8B4</accession>
<dbReference type="AlphaFoldDB" id="A0A9P7V8B4"/>
<protein>
    <submittedName>
        <fullName evidence="2">Uncharacterized protein</fullName>
    </submittedName>
</protein>
<gene>
    <name evidence="2" type="ORF">KQ657_000897</name>
</gene>
<feature type="region of interest" description="Disordered" evidence="1">
    <location>
        <begin position="1"/>
        <end position="54"/>
    </location>
</feature>
<feature type="compositionally biased region" description="Basic and acidic residues" evidence="1">
    <location>
        <begin position="1"/>
        <end position="25"/>
    </location>
</feature>
<dbReference type="GeneID" id="66114271"/>
<evidence type="ECO:0000313" key="2">
    <source>
        <dbReference type="EMBL" id="KAG7193143.1"/>
    </source>
</evidence>
<sequence length="280" mass="31867">MRHNTDKKDHTLDLDNRVVYRKGSEPDLENENGNRAAINPMLYRQPPPPPPPQQNGIPIPILVVDPYYGNENEGYFRQQPIRRSSRSPVMVVTDSYPTPTNNNKFPAAFLPRKAEKMSFEEKVLKWLCKIPMDFDVPTPYVDCYPPTVSSSSSYEVNGGVNEVIDYGDTDLVLERQSHVITKLSKKLYQAERAVAGDQVQQHNASTPPPPPHDNNNIEPQRLNGPLNSWINYQLKYVLNPRVRVPSEDTGAQAQQPYTKGYVGEQEKLYPELIKLLDDCH</sequence>
<comment type="caution">
    <text evidence="2">The sequence shown here is derived from an EMBL/GenBank/DDBJ whole genome shotgun (WGS) entry which is preliminary data.</text>
</comment>
<proteinExistence type="predicted"/>
<evidence type="ECO:0000313" key="3">
    <source>
        <dbReference type="Proteomes" id="UP000790833"/>
    </source>
</evidence>
<keyword evidence="3" id="KW-1185">Reference proteome</keyword>
<reference evidence="2" key="1">
    <citation type="submission" date="2021-03" db="EMBL/GenBank/DDBJ databases">
        <authorList>
            <person name="Palmer J.M."/>
        </authorList>
    </citation>
    <scope>NUCLEOTIDE SEQUENCE</scope>
    <source>
        <strain evidence="2">ARV_011</strain>
    </source>
</reference>
<name>A0A9P7V8B4_9ASCO</name>
<dbReference type="OrthoDB" id="3981267at2759"/>
<feature type="region of interest" description="Disordered" evidence="1">
    <location>
        <begin position="195"/>
        <end position="222"/>
    </location>
</feature>
<evidence type="ECO:0000256" key="1">
    <source>
        <dbReference type="SAM" id="MobiDB-lite"/>
    </source>
</evidence>